<comment type="similarity">
    <text evidence="1">Belongs to the ataxin-2 family.</text>
</comment>
<feature type="compositionally biased region" description="Polar residues" evidence="2">
    <location>
        <begin position="467"/>
        <end position="490"/>
    </location>
</feature>
<feature type="compositionally biased region" description="Low complexity" evidence="2">
    <location>
        <begin position="885"/>
        <end position="894"/>
    </location>
</feature>
<feature type="compositionally biased region" description="Polar residues" evidence="2">
    <location>
        <begin position="753"/>
        <end position="767"/>
    </location>
</feature>
<dbReference type="EMBL" id="GDHC01004655">
    <property type="protein sequence ID" value="JAQ13974.1"/>
    <property type="molecule type" value="Transcribed_RNA"/>
</dbReference>
<feature type="domain" description="LsmAD" evidence="3">
    <location>
        <begin position="176"/>
        <end position="241"/>
    </location>
</feature>
<feature type="region of interest" description="Disordered" evidence="2">
    <location>
        <begin position="884"/>
        <end position="942"/>
    </location>
</feature>
<dbReference type="PANTHER" id="PTHR12854">
    <property type="entry name" value="ATAXIN 2-RELATED"/>
    <property type="match status" value="1"/>
</dbReference>
<dbReference type="Pfam" id="PF14438">
    <property type="entry name" value="SM-ATX"/>
    <property type="match status" value="1"/>
</dbReference>
<evidence type="ECO:0000256" key="1">
    <source>
        <dbReference type="ARBA" id="ARBA00007503"/>
    </source>
</evidence>
<feature type="region of interest" description="Disordered" evidence="2">
    <location>
        <begin position="317"/>
        <end position="539"/>
    </location>
</feature>
<dbReference type="InterPro" id="IPR009604">
    <property type="entry name" value="LsmAD_domain"/>
</dbReference>
<accession>A0A146M2H5</accession>
<dbReference type="InterPro" id="IPR045117">
    <property type="entry name" value="ATXN2-like"/>
</dbReference>
<dbReference type="GO" id="GO:0003729">
    <property type="term" value="F:mRNA binding"/>
    <property type="evidence" value="ECO:0007669"/>
    <property type="project" value="TreeGrafter"/>
</dbReference>
<feature type="region of interest" description="Disordered" evidence="2">
    <location>
        <begin position="684"/>
        <end position="775"/>
    </location>
</feature>
<feature type="region of interest" description="Disordered" evidence="2">
    <location>
        <begin position="1"/>
        <end position="25"/>
    </location>
</feature>
<dbReference type="GO" id="GO:0010494">
    <property type="term" value="C:cytoplasmic stress granule"/>
    <property type="evidence" value="ECO:0007669"/>
    <property type="project" value="TreeGrafter"/>
</dbReference>
<reference evidence="4" key="1">
    <citation type="journal article" date="2016" name="Gigascience">
        <title>De novo construction of an expanded transcriptome assembly for the western tarnished plant bug, Lygus hesperus.</title>
        <authorList>
            <person name="Tassone E.E."/>
            <person name="Geib S.M."/>
            <person name="Hall B."/>
            <person name="Fabrick J.A."/>
            <person name="Brent C.S."/>
            <person name="Hull J.J."/>
        </authorList>
    </citation>
    <scope>NUCLEOTIDE SEQUENCE</scope>
</reference>
<dbReference type="GO" id="GO:0034063">
    <property type="term" value="P:stress granule assembly"/>
    <property type="evidence" value="ECO:0007669"/>
    <property type="project" value="TreeGrafter"/>
</dbReference>
<feature type="compositionally biased region" description="Polar residues" evidence="2">
    <location>
        <begin position="506"/>
        <end position="521"/>
    </location>
</feature>
<dbReference type="PANTHER" id="PTHR12854:SF7">
    <property type="entry name" value="ATAXIN-2 HOMOLOG"/>
    <property type="match status" value="1"/>
</dbReference>
<proteinExistence type="inferred from homology"/>
<feature type="compositionally biased region" description="Low complexity" evidence="2">
    <location>
        <begin position="317"/>
        <end position="334"/>
    </location>
</feature>
<feature type="compositionally biased region" description="Low complexity" evidence="2">
    <location>
        <begin position="276"/>
        <end position="286"/>
    </location>
</feature>
<organism evidence="4">
    <name type="scientific">Lygus hesperus</name>
    <name type="common">Western plant bug</name>
    <dbReference type="NCBI Taxonomy" id="30085"/>
    <lineage>
        <taxon>Eukaryota</taxon>
        <taxon>Metazoa</taxon>
        <taxon>Ecdysozoa</taxon>
        <taxon>Arthropoda</taxon>
        <taxon>Hexapoda</taxon>
        <taxon>Insecta</taxon>
        <taxon>Pterygota</taxon>
        <taxon>Neoptera</taxon>
        <taxon>Paraneoptera</taxon>
        <taxon>Hemiptera</taxon>
        <taxon>Heteroptera</taxon>
        <taxon>Panheteroptera</taxon>
        <taxon>Cimicomorpha</taxon>
        <taxon>Miridae</taxon>
        <taxon>Mirini</taxon>
        <taxon>Lygus</taxon>
    </lineage>
</organism>
<feature type="compositionally biased region" description="Polar residues" evidence="2">
    <location>
        <begin position="266"/>
        <end position="275"/>
    </location>
</feature>
<evidence type="ECO:0000256" key="2">
    <source>
        <dbReference type="SAM" id="MobiDB-lite"/>
    </source>
</evidence>
<name>A0A146M2H5_LYGHE</name>
<feature type="compositionally biased region" description="Basic and acidic residues" evidence="2">
    <location>
        <begin position="344"/>
        <end position="354"/>
    </location>
</feature>
<sequence>MSTKKERKTRPSSARSPKSKGPESSAAEGIYSNPYFMNSVVALVGSAVKVHTASGSVYEGILKTFSPQFDVVVELAHKVDPSNSMHICLESVVGKMVFKQQGIVKIAVADQDLEYATRDTFQTDTAISKFNGQLGEKELEPWDSTVGGNDDFELDAGGTANGWDVNEMFRQNEEVFGVTSSFDHALAGYTTPLQKENKDFKEVEAKASKIANEIESSTYYKNRIELENGDEEEKFAAVVRPPHHDANGGSEGLSNKYVPPQKRKNSTQVNKTARTSSSSPPVSAPSGHHHHPQVVTVSTKGTGPVATAVPVVASHPQVTVQVQPQPQQQQQVPQHSVSANSSSVRERDQGRERVNGGNPMYESPKPQRVNSNVRHGRNYGSAEGSRSASNGSMSSPTSTISSASSSTNHSDQQQSQAPVERPPPPQQQPQPHHRNPPPGPSSYGAPHSGPIVQQMVVSSPNDHKVPHNQNTSYMVQTNPNMSGSPAPQQQDQHHRNPNQGPYAHANPNQNQSNDYRGNQVHSYVHNCGPSNNNSVSPSASVSVEPQYIQGPRGHYITHTHPSNPNDHRGQPHYSPITYSVPMMPQGATMVEMRAQPPPQDHDGHQQMMGPQPPVVQNQMHYQRKPPIVTSHTVVDHGPQSLGGQGAMAHKTNRRRKETNELKAFGQDFKLAEPEEVAAALAKRIPHGGASGGEDDQQQMSGRMHDGSSEMHNQQGMQRPSPAPKPEPPKVVKSKLNPNAKEFVYNPTKPFTPAMSTPSQSRPHTPQTPAGYAPMPPQQLGHPISMMMPAYVVTTTQPPYPQPPTQQARYPKVHMGVASQPSQMQVAAATGQPLLAPAPLPQFTVPYPPQGYLPQPYQHMVRMVQHGDGITHGPMIATINFPGPEQPQAAQIPFMAAPPPPPQAQQHPQHPPMHLHPQQNNASSPQSNGNNQMAYHRVTPRGW</sequence>
<feature type="compositionally biased region" description="Basic residues" evidence="2">
    <location>
        <begin position="1"/>
        <end position="10"/>
    </location>
</feature>
<evidence type="ECO:0000313" key="4">
    <source>
        <dbReference type="EMBL" id="JAQ13974.1"/>
    </source>
</evidence>
<dbReference type="InterPro" id="IPR009818">
    <property type="entry name" value="PAM2_motif"/>
</dbReference>
<dbReference type="InterPro" id="IPR025852">
    <property type="entry name" value="SM_dom_ATX"/>
</dbReference>
<gene>
    <name evidence="4" type="primary">Atx2_0</name>
    <name evidence="4" type="ORF">g.88123</name>
</gene>
<dbReference type="Pfam" id="PF07145">
    <property type="entry name" value="PAM2"/>
    <property type="match status" value="1"/>
</dbReference>
<protein>
    <submittedName>
        <fullName evidence="4">Ataxin-2</fullName>
    </submittedName>
</protein>
<evidence type="ECO:0000259" key="3">
    <source>
        <dbReference type="SMART" id="SM01272"/>
    </source>
</evidence>
<dbReference type="AlphaFoldDB" id="A0A146M2H5"/>
<feature type="compositionally biased region" description="Polar residues" evidence="2">
    <location>
        <begin position="919"/>
        <end position="932"/>
    </location>
</feature>
<dbReference type="SMART" id="SM01272">
    <property type="entry name" value="LsmAD"/>
    <property type="match status" value="1"/>
</dbReference>
<feature type="compositionally biased region" description="Low complexity" evidence="2">
    <location>
        <begin position="385"/>
        <end position="419"/>
    </location>
</feature>
<feature type="compositionally biased region" description="Low complexity" evidence="2">
    <location>
        <begin position="529"/>
        <end position="539"/>
    </location>
</feature>
<feature type="region of interest" description="Disordered" evidence="2">
    <location>
        <begin position="241"/>
        <end position="296"/>
    </location>
</feature>
<dbReference type="Pfam" id="PF06741">
    <property type="entry name" value="LsmAD"/>
    <property type="match status" value="1"/>
</dbReference>